<dbReference type="PANTHER" id="PTHR33744:SF17">
    <property type="entry name" value="CONSERVED PROTEIN"/>
    <property type="match status" value="1"/>
</dbReference>
<evidence type="ECO:0000259" key="2">
    <source>
        <dbReference type="Pfam" id="PF07905"/>
    </source>
</evidence>
<dbReference type="InterPro" id="IPR025736">
    <property type="entry name" value="PucR_C-HTH_dom"/>
</dbReference>
<keyword evidence="6" id="KW-1185">Reference proteome</keyword>
<feature type="domain" description="Purine catabolism PurC-like" evidence="2">
    <location>
        <begin position="5"/>
        <end position="119"/>
    </location>
</feature>
<dbReference type="STRING" id="58117.SAMN05421833_10195"/>
<dbReference type="EMBL" id="FTNI01000001">
    <property type="protein sequence ID" value="SIQ19267.1"/>
    <property type="molecule type" value="Genomic_DNA"/>
</dbReference>
<dbReference type="InterPro" id="IPR041522">
    <property type="entry name" value="CdaR_GGDEF"/>
</dbReference>
<proteinExistence type="inferred from homology"/>
<dbReference type="AlphaFoldDB" id="A0A1N6QRR2"/>
<dbReference type="PANTHER" id="PTHR33744">
    <property type="entry name" value="CARBOHYDRATE DIACID REGULATOR"/>
    <property type="match status" value="1"/>
</dbReference>
<dbReference type="Pfam" id="PF17853">
    <property type="entry name" value="GGDEF_2"/>
    <property type="match status" value="1"/>
</dbReference>
<dbReference type="Pfam" id="PF13556">
    <property type="entry name" value="HTH_30"/>
    <property type="match status" value="1"/>
</dbReference>
<evidence type="ECO:0000259" key="4">
    <source>
        <dbReference type="Pfam" id="PF17853"/>
    </source>
</evidence>
<evidence type="ECO:0000259" key="3">
    <source>
        <dbReference type="Pfam" id="PF13556"/>
    </source>
</evidence>
<comment type="similarity">
    <text evidence="1">Belongs to the CdaR family.</text>
</comment>
<evidence type="ECO:0000313" key="5">
    <source>
        <dbReference type="EMBL" id="SIQ19267.1"/>
    </source>
</evidence>
<dbReference type="InterPro" id="IPR012914">
    <property type="entry name" value="PucR_dom"/>
</dbReference>
<name>A0A1N6QRR2_9ACTN</name>
<evidence type="ECO:0000256" key="1">
    <source>
        <dbReference type="ARBA" id="ARBA00006754"/>
    </source>
</evidence>
<organism evidence="5 6">
    <name type="scientific">Microbispora rosea</name>
    <dbReference type="NCBI Taxonomy" id="58117"/>
    <lineage>
        <taxon>Bacteria</taxon>
        <taxon>Bacillati</taxon>
        <taxon>Actinomycetota</taxon>
        <taxon>Actinomycetes</taxon>
        <taxon>Streptosporangiales</taxon>
        <taxon>Streptosporangiaceae</taxon>
        <taxon>Microbispora</taxon>
    </lineage>
</organism>
<dbReference type="RefSeq" id="WP_076431839.1">
    <property type="nucleotide sequence ID" value="NZ_FTNI01000001.1"/>
</dbReference>
<dbReference type="Pfam" id="PF07905">
    <property type="entry name" value="PucR"/>
    <property type="match status" value="1"/>
</dbReference>
<evidence type="ECO:0000313" key="6">
    <source>
        <dbReference type="Proteomes" id="UP000186096"/>
    </source>
</evidence>
<reference evidence="6" key="1">
    <citation type="submission" date="2017-01" db="EMBL/GenBank/DDBJ databases">
        <authorList>
            <person name="Varghese N."/>
            <person name="Submissions S."/>
        </authorList>
    </citation>
    <scope>NUCLEOTIDE SEQUENCE [LARGE SCALE GENOMIC DNA]</scope>
    <source>
        <strain evidence="6">ATCC 12950</strain>
    </source>
</reference>
<dbReference type="Gene3D" id="1.10.10.2840">
    <property type="entry name" value="PucR C-terminal helix-turn-helix domain"/>
    <property type="match status" value="1"/>
</dbReference>
<gene>
    <name evidence="5" type="ORF">SAMN05421833_10195</name>
</gene>
<protein>
    <submittedName>
        <fullName evidence="5">Sugar diacid utilization regulator</fullName>
    </submittedName>
</protein>
<accession>A0A1N6QRR2</accession>
<feature type="domain" description="PucR C-terminal helix-turn-helix" evidence="3">
    <location>
        <begin position="448"/>
        <end position="506"/>
    </location>
</feature>
<dbReference type="Proteomes" id="UP000186096">
    <property type="component" value="Unassembled WGS sequence"/>
</dbReference>
<dbReference type="OrthoDB" id="3170447at2"/>
<sequence length="507" mass="53185">MLLHDLLAAPELRLTLLTGDERLDREIKGVLITDLPDPRRYLSGGELVLTGLMWRQSPDDSARFVDALSEAGVAALGAGDARLGTVPGDLVEACRARGLPLLEVPVEVSFGAVTELVGRRVAAAQAGDLRGALGRHRRIVAAVAEGAGLGELFTLVEAELGVTAAVVSACGAVVAGDLPQERAVRLARDYLAAVRLPVVVNRGGPFTLFAVGRSHRAAGWALVCRGEVDVEIGYELAACVAMERTRAEEGRRVERRLAEQLIALACAGGDLAELSARLRTCGIDPAEPYAVVTATASRRGAKEGPDPALLGGQVVEELLDRGVVAAAGADASVALVPLRGDTPWGDRAALAALLRARTAVLAGGLSSITVSAGLSGALTGAQAIRGGVEEAGHARRMAEARGGGVVTSDEIYTHALLLATVPGDVRFSFAERLLGPLFDYDRRHGAELVRTLGAFLDSTGSWNACAERLHVHVNTVRYRIRRVEELTGKDLSSMADRVDLFLALRAG</sequence>
<feature type="domain" description="CdaR GGDEF-like" evidence="4">
    <location>
        <begin position="272"/>
        <end position="397"/>
    </location>
</feature>
<dbReference type="InterPro" id="IPR042070">
    <property type="entry name" value="PucR_C-HTH_sf"/>
</dbReference>
<dbReference type="InterPro" id="IPR051448">
    <property type="entry name" value="CdaR-like_regulators"/>
</dbReference>